<comment type="caution">
    <text evidence="1">The sequence shown here is derived from an EMBL/GenBank/DDBJ whole genome shotgun (WGS) entry which is preliminary data.</text>
</comment>
<organism evidence="1 2">
    <name type="scientific">candidate division KSB3 bacterium</name>
    <dbReference type="NCBI Taxonomy" id="2044937"/>
    <lineage>
        <taxon>Bacteria</taxon>
        <taxon>candidate division KSB3</taxon>
    </lineage>
</organism>
<evidence type="ECO:0008006" key="3">
    <source>
        <dbReference type="Google" id="ProtNLM"/>
    </source>
</evidence>
<dbReference type="AlphaFoldDB" id="A0A2G6KD67"/>
<name>A0A2G6KD67_9BACT</name>
<proteinExistence type="predicted"/>
<evidence type="ECO:0000313" key="2">
    <source>
        <dbReference type="Proteomes" id="UP000230821"/>
    </source>
</evidence>
<sequence>MKDRPHISEEVLSRIWQEQLFLSESLTTPEGRAVHIIRRGRKNYDNGPDFKGVLIRIANEVYEGDVELHIEQGDWHAHGHDNDPAYDRTILHVVFWPPKENAPTMTQTSKGDVVPTVIVSSSLSEPIEMLQERFLDRDSYRQERFHECRVRLAEMSLKGILRQLRQIGRERLEERVTLFEQRLENEELEQILYEAICEGLGYSSNKVPFRELAGRLPLGKIMDHLPQQAGISPPPLLWIQAMLFGTAGLLPKITPPDSETEAYVTELRSLWDMLAPSLDLHPMSAEQWHFFRLRPPNFPPRRLAALSYLIVDYTIQPLLEGYLQLFKLLRTREKQNKQNIRLLERTLEIPSSGYWKGRYLFGKTTAIEQDRNLLGQARIRDIIISAVLPVVLLYARQHSSPELESQIMQTYEIFPAPPWGRETKEVADRLFLNHKIPAARIRTAMLYQGILHLQKHFCALPACAQCAFGSRGR</sequence>
<dbReference type="Proteomes" id="UP000230821">
    <property type="component" value="Unassembled WGS sequence"/>
</dbReference>
<dbReference type="EMBL" id="PDSK01000108">
    <property type="protein sequence ID" value="PIE32739.1"/>
    <property type="molecule type" value="Genomic_DNA"/>
</dbReference>
<accession>A0A2G6KD67</accession>
<gene>
    <name evidence="1" type="ORF">CSA56_14210</name>
</gene>
<evidence type="ECO:0000313" key="1">
    <source>
        <dbReference type="EMBL" id="PIE32739.1"/>
    </source>
</evidence>
<protein>
    <recommendedName>
        <fullName evidence="3">DUF2851 domain-containing protein</fullName>
    </recommendedName>
</protein>
<dbReference type="Pfam" id="PF11013">
    <property type="entry name" value="DUF2851"/>
    <property type="match status" value="1"/>
</dbReference>
<dbReference type="InterPro" id="IPR021272">
    <property type="entry name" value="DUF2851"/>
</dbReference>
<reference evidence="1 2" key="1">
    <citation type="submission" date="2017-10" db="EMBL/GenBank/DDBJ databases">
        <title>Novel microbial diversity and functional potential in the marine mammal oral microbiome.</title>
        <authorList>
            <person name="Dudek N.K."/>
            <person name="Sun C.L."/>
            <person name="Burstein D."/>
            <person name="Kantor R.S."/>
            <person name="Aliaga Goltsman D.S."/>
            <person name="Bik E.M."/>
            <person name="Thomas B.C."/>
            <person name="Banfield J.F."/>
            <person name="Relman D.A."/>
        </authorList>
    </citation>
    <scope>NUCLEOTIDE SEQUENCE [LARGE SCALE GENOMIC DNA]</scope>
    <source>
        <strain evidence="1">DOLJORAL78_47_16</strain>
    </source>
</reference>